<feature type="domain" description="Glycosyltransferase 2-like" evidence="1">
    <location>
        <begin position="4"/>
        <end position="132"/>
    </location>
</feature>
<protein>
    <submittedName>
        <fullName evidence="2">Glycosyltransferase</fullName>
        <ecNumber evidence="2">2.4.-.-</ecNumber>
    </submittedName>
</protein>
<dbReference type="PANTHER" id="PTHR22916:SF3">
    <property type="entry name" value="UDP-GLCNAC:BETAGAL BETA-1,3-N-ACETYLGLUCOSAMINYLTRANSFERASE-LIKE PROTEIN 1"/>
    <property type="match status" value="1"/>
</dbReference>
<sequence length="252" mass="28194">MKVSVCLASHNGSQFIHAQIDSILQQLAQQDELIIVDDHSQDNTVDIIKDFDDKRVILLASNKQLGHVASFAKAIKHATGDIIVLSDQDDIWTDGRQKIVNDAFLHSNCALVAGTFNQIDERGEPLAAPERRLKAKDSEKPLANIIGIFLGRRPYFGCAMAFRRELTHLVLPIPRWVESHDLWIAMAANMHGGIKHLTSPLLYKRLHAANVSTPTRRALPIVAISRIKFLACLLILFWRAIRLKSNNARSST</sequence>
<name>A0ABU4RWH2_9GAMM</name>
<keyword evidence="3" id="KW-1185">Reference proteome</keyword>
<dbReference type="InterPro" id="IPR029044">
    <property type="entry name" value="Nucleotide-diphossugar_trans"/>
</dbReference>
<dbReference type="GO" id="GO:0016757">
    <property type="term" value="F:glycosyltransferase activity"/>
    <property type="evidence" value="ECO:0007669"/>
    <property type="project" value="UniProtKB-KW"/>
</dbReference>
<comment type="caution">
    <text evidence="2">The sequence shown here is derived from an EMBL/GenBank/DDBJ whole genome shotgun (WGS) entry which is preliminary data.</text>
</comment>
<dbReference type="SUPFAM" id="SSF53448">
    <property type="entry name" value="Nucleotide-diphospho-sugar transferases"/>
    <property type="match status" value="1"/>
</dbReference>
<accession>A0ABU4RWH2</accession>
<gene>
    <name evidence="2" type="ORF">SCD92_07585</name>
</gene>
<dbReference type="RefSeq" id="WP_302721455.1">
    <property type="nucleotide sequence ID" value="NZ_JAULRU010000319.1"/>
</dbReference>
<dbReference type="PANTHER" id="PTHR22916">
    <property type="entry name" value="GLYCOSYLTRANSFERASE"/>
    <property type="match status" value="1"/>
</dbReference>
<proteinExistence type="predicted"/>
<keyword evidence="2" id="KW-0808">Transferase</keyword>
<keyword evidence="2" id="KW-0328">Glycosyltransferase</keyword>
<dbReference type="EMBL" id="JAXAFO010000010">
    <property type="protein sequence ID" value="MDX6849217.1"/>
    <property type="molecule type" value="Genomic_DNA"/>
</dbReference>
<dbReference type="Pfam" id="PF00535">
    <property type="entry name" value="Glycos_transf_2"/>
    <property type="match status" value="1"/>
</dbReference>
<evidence type="ECO:0000259" key="1">
    <source>
        <dbReference type="Pfam" id="PF00535"/>
    </source>
</evidence>
<evidence type="ECO:0000313" key="3">
    <source>
        <dbReference type="Proteomes" id="UP001273505"/>
    </source>
</evidence>
<evidence type="ECO:0000313" key="2">
    <source>
        <dbReference type="EMBL" id="MDX6849217.1"/>
    </source>
</evidence>
<organism evidence="2 3">
    <name type="scientific">Gilvimarinus gilvus</name>
    <dbReference type="NCBI Taxonomy" id="3058038"/>
    <lineage>
        <taxon>Bacteria</taxon>
        <taxon>Pseudomonadati</taxon>
        <taxon>Pseudomonadota</taxon>
        <taxon>Gammaproteobacteria</taxon>
        <taxon>Cellvibrionales</taxon>
        <taxon>Cellvibrionaceae</taxon>
        <taxon>Gilvimarinus</taxon>
    </lineage>
</organism>
<reference evidence="2 3" key="1">
    <citation type="submission" date="2023-11" db="EMBL/GenBank/DDBJ databases">
        <title>Gilvimarinus fulvus sp. nov., isolated from the surface of Kelp.</title>
        <authorList>
            <person name="Sun Y.Y."/>
            <person name="Gong Y."/>
            <person name="Du Z.J."/>
        </authorList>
    </citation>
    <scope>NUCLEOTIDE SEQUENCE [LARGE SCALE GENOMIC DNA]</scope>
    <source>
        <strain evidence="2 3">SDUM040013</strain>
    </source>
</reference>
<dbReference type="EC" id="2.4.-.-" evidence="2"/>
<dbReference type="Gene3D" id="3.90.550.10">
    <property type="entry name" value="Spore Coat Polysaccharide Biosynthesis Protein SpsA, Chain A"/>
    <property type="match status" value="1"/>
</dbReference>
<dbReference type="Proteomes" id="UP001273505">
    <property type="component" value="Unassembled WGS sequence"/>
</dbReference>
<dbReference type="InterPro" id="IPR001173">
    <property type="entry name" value="Glyco_trans_2-like"/>
</dbReference>